<dbReference type="EMBL" id="FUWJ01000001">
    <property type="protein sequence ID" value="SJZ30788.1"/>
    <property type="molecule type" value="Genomic_DNA"/>
</dbReference>
<dbReference type="Pfam" id="PF19278">
    <property type="entry name" value="Hydant_A_C"/>
    <property type="match status" value="1"/>
</dbReference>
<dbReference type="OrthoDB" id="7314499at2"/>
<keyword evidence="5" id="KW-1185">Reference proteome</keyword>
<dbReference type="InterPro" id="IPR043129">
    <property type="entry name" value="ATPase_NBD"/>
</dbReference>
<feature type="domain" description="Hydantoinase/oxoprolinase N-terminal" evidence="2">
    <location>
        <begin position="2"/>
        <end position="183"/>
    </location>
</feature>
<gene>
    <name evidence="4" type="ORF">SAMN02745126_00075</name>
</gene>
<dbReference type="GO" id="GO:0006749">
    <property type="term" value="P:glutathione metabolic process"/>
    <property type="evidence" value="ECO:0007669"/>
    <property type="project" value="TreeGrafter"/>
</dbReference>
<dbReference type="PANTHER" id="PTHR11365:SF23">
    <property type="entry name" value="HYPOTHETICAL 5-OXOPROLINASE (EUROFUNG)-RELATED"/>
    <property type="match status" value="1"/>
</dbReference>
<feature type="domain" description="Acetophenone carboxylase-like C-terminal" evidence="3">
    <location>
        <begin position="539"/>
        <end position="672"/>
    </location>
</feature>
<dbReference type="InterPro" id="IPR045079">
    <property type="entry name" value="Oxoprolinase-like"/>
</dbReference>
<proteinExistence type="predicted"/>
<dbReference type="InterPro" id="IPR008040">
    <property type="entry name" value="Hydant_A_N"/>
</dbReference>
<dbReference type="Proteomes" id="UP000190092">
    <property type="component" value="Unassembled WGS sequence"/>
</dbReference>
<organism evidence="4 5">
    <name type="scientific">Enhydrobacter aerosaccus</name>
    <dbReference type="NCBI Taxonomy" id="225324"/>
    <lineage>
        <taxon>Bacteria</taxon>
        <taxon>Pseudomonadati</taxon>
        <taxon>Pseudomonadota</taxon>
        <taxon>Alphaproteobacteria</taxon>
        <taxon>Hyphomicrobiales</taxon>
        <taxon>Enhydrobacter</taxon>
    </lineage>
</organism>
<dbReference type="InterPro" id="IPR049517">
    <property type="entry name" value="ACX-like_C"/>
</dbReference>
<dbReference type="InterPro" id="IPR002821">
    <property type="entry name" value="Hydantoinase_A"/>
</dbReference>
<dbReference type="SUPFAM" id="SSF53067">
    <property type="entry name" value="Actin-like ATPase domain"/>
    <property type="match status" value="1"/>
</dbReference>
<dbReference type="RefSeq" id="WP_085931852.1">
    <property type="nucleotide sequence ID" value="NZ_FUWJ01000001.1"/>
</dbReference>
<name>A0A1T4JKY1_9HYPH</name>
<evidence type="ECO:0000259" key="2">
    <source>
        <dbReference type="Pfam" id="PF05378"/>
    </source>
</evidence>
<dbReference type="Pfam" id="PF01968">
    <property type="entry name" value="Hydantoinase_A"/>
    <property type="match status" value="1"/>
</dbReference>
<dbReference type="Pfam" id="PF05378">
    <property type="entry name" value="Hydant_A_N"/>
    <property type="match status" value="1"/>
</dbReference>
<dbReference type="GO" id="GO:0017168">
    <property type="term" value="F:5-oxoprolinase (ATP-hydrolyzing) activity"/>
    <property type="evidence" value="ECO:0007669"/>
    <property type="project" value="TreeGrafter"/>
</dbReference>
<dbReference type="AlphaFoldDB" id="A0A1T4JKY1"/>
<evidence type="ECO:0000313" key="5">
    <source>
        <dbReference type="Proteomes" id="UP000190092"/>
    </source>
</evidence>
<evidence type="ECO:0000259" key="3">
    <source>
        <dbReference type="Pfam" id="PF19278"/>
    </source>
</evidence>
<feature type="domain" description="Hydantoinase A/oxoprolinase" evidence="1">
    <location>
        <begin position="204"/>
        <end position="495"/>
    </location>
</feature>
<sequence length="686" mass="71921">MRFAVDTGGTFTDLVIEDDAGRLRMFKAQTTPLDPIAGVLDSLQVAADALGEPRADLLARGSMFIHGTTRAINAIITGNTARTALLVTQGHPDVLVLREGGRNEVFNFAVPFPQPYIPRSLTFEIPERTGPDRAVITALDEAAVIEILLKLPPMKVEAIAVCLLWSIVNPEHERRIGALIEQYLPGMPFTLSHALNPCLREYRRASSAAIDASLKPLMSSYMRDLEARLREAGFGGRVFVVTSQAGVIDAAEGAETPIHLINSGPAMAPVAGHHYVGTDTSAATAVVADTGGTTYDISLVRDGRIPWTRETWIGTPYVGHMTGFPSVDVRSIGAGGGSIAAVDRGGLLTVGPRSAGAMPGPACYGKGGTDPTVTDCALVLGHLDPTHFLGGAIRLDAKAAHAAVEGAVARPLGLSVEQAAASVIAVATENMVQAILDITVNQGIDPATAVLIAGGGAAGLNSTMIGRRLGSRAVLVPSLGAALSAAGALMSELTQLYRATRFVTTEAFDFAAANDVLGNLVERGRQFIASAGLGEGRIECAVEARYANQVWEIEVPLGVERFEDQADIERFVELFHATHESVFAIRDPQSPVEIVGWTVRAACRLSAASGFSLAGSPRNGGLPATRRAYFGHGFVDASLYDFGTLVDGQSIAGPAIVESPFTTIVVDPGATARKLASGSLLIEPGR</sequence>
<dbReference type="PANTHER" id="PTHR11365">
    <property type="entry name" value="5-OXOPROLINASE RELATED"/>
    <property type="match status" value="1"/>
</dbReference>
<dbReference type="STRING" id="225324.SAMN02745126_00075"/>
<evidence type="ECO:0000259" key="1">
    <source>
        <dbReference type="Pfam" id="PF01968"/>
    </source>
</evidence>
<accession>A0A1T4JKY1</accession>
<dbReference type="GO" id="GO:0005829">
    <property type="term" value="C:cytosol"/>
    <property type="evidence" value="ECO:0007669"/>
    <property type="project" value="TreeGrafter"/>
</dbReference>
<reference evidence="5" key="1">
    <citation type="submission" date="2017-02" db="EMBL/GenBank/DDBJ databases">
        <authorList>
            <person name="Varghese N."/>
            <person name="Submissions S."/>
        </authorList>
    </citation>
    <scope>NUCLEOTIDE SEQUENCE [LARGE SCALE GENOMIC DNA]</scope>
    <source>
        <strain evidence="5">ATCC 27094</strain>
    </source>
</reference>
<evidence type="ECO:0000313" key="4">
    <source>
        <dbReference type="EMBL" id="SJZ30788.1"/>
    </source>
</evidence>
<protein>
    <submittedName>
        <fullName evidence="4">N-methylhydantoinase A</fullName>
    </submittedName>
</protein>